<dbReference type="PROSITE" id="PS50995">
    <property type="entry name" value="HTH_MARR_2"/>
    <property type="match status" value="1"/>
</dbReference>
<dbReference type="SMART" id="SM00347">
    <property type="entry name" value="HTH_MARR"/>
    <property type="match status" value="1"/>
</dbReference>
<dbReference type="Proteomes" id="UP000646365">
    <property type="component" value="Unassembled WGS sequence"/>
</dbReference>
<dbReference type="GO" id="GO:0003677">
    <property type="term" value="F:DNA binding"/>
    <property type="evidence" value="ECO:0007669"/>
    <property type="project" value="UniProtKB-KW"/>
</dbReference>
<keyword evidence="6" id="KW-1185">Reference proteome</keyword>
<protein>
    <submittedName>
        <fullName evidence="5">MarR family transcriptional regulator</fullName>
    </submittedName>
</protein>
<dbReference type="InterPro" id="IPR000835">
    <property type="entry name" value="HTH_MarR-typ"/>
</dbReference>
<reference evidence="5" key="1">
    <citation type="journal article" date="2014" name="Int. J. Syst. Evol. Microbiol.">
        <title>Complete genome sequence of Corynebacterium casei LMG S-19264T (=DSM 44701T), isolated from a smear-ripened cheese.</title>
        <authorList>
            <consortium name="US DOE Joint Genome Institute (JGI-PGF)"/>
            <person name="Walter F."/>
            <person name="Albersmeier A."/>
            <person name="Kalinowski J."/>
            <person name="Ruckert C."/>
        </authorList>
    </citation>
    <scope>NUCLEOTIDE SEQUENCE</scope>
    <source>
        <strain evidence="5">CGMCC 1.15725</strain>
    </source>
</reference>
<evidence type="ECO:0000313" key="5">
    <source>
        <dbReference type="EMBL" id="GGF30901.1"/>
    </source>
</evidence>
<dbReference type="PROSITE" id="PS01117">
    <property type="entry name" value="HTH_MARR_1"/>
    <property type="match status" value="1"/>
</dbReference>
<dbReference type="RefSeq" id="WP_189049272.1">
    <property type="nucleotide sequence ID" value="NZ_BMJQ01000011.1"/>
</dbReference>
<organism evidence="5 6">
    <name type="scientific">Aliidongia dinghuensis</name>
    <dbReference type="NCBI Taxonomy" id="1867774"/>
    <lineage>
        <taxon>Bacteria</taxon>
        <taxon>Pseudomonadati</taxon>
        <taxon>Pseudomonadota</taxon>
        <taxon>Alphaproteobacteria</taxon>
        <taxon>Rhodospirillales</taxon>
        <taxon>Dongiaceae</taxon>
        <taxon>Aliidongia</taxon>
    </lineage>
</organism>
<evidence type="ECO:0000256" key="2">
    <source>
        <dbReference type="ARBA" id="ARBA00023125"/>
    </source>
</evidence>
<evidence type="ECO:0000256" key="1">
    <source>
        <dbReference type="ARBA" id="ARBA00023015"/>
    </source>
</evidence>
<comment type="caution">
    <text evidence="5">The sequence shown here is derived from an EMBL/GenBank/DDBJ whole genome shotgun (WGS) entry which is preliminary data.</text>
</comment>
<dbReference type="InterPro" id="IPR036390">
    <property type="entry name" value="WH_DNA-bd_sf"/>
</dbReference>
<feature type="domain" description="HTH marR-type" evidence="4">
    <location>
        <begin position="8"/>
        <end position="138"/>
    </location>
</feature>
<dbReference type="Gene3D" id="1.10.10.10">
    <property type="entry name" value="Winged helix-like DNA-binding domain superfamily/Winged helix DNA-binding domain"/>
    <property type="match status" value="1"/>
</dbReference>
<dbReference type="PANTHER" id="PTHR33164">
    <property type="entry name" value="TRANSCRIPTIONAL REGULATOR, MARR FAMILY"/>
    <property type="match status" value="1"/>
</dbReference>
<keyword evidence="1" id="KW-0805">Transcription regulation</keyword>
<dbReference type="Pfam" id="PF12802">
    <property type="entry name" value="MarR_2"/>
    <property type="match status" value="1"/>
</dbReference>
<gene>
    <name evidence="5" type="ORF">GCM10011611_41240</name>
</gene>
<dbReference type="InterPro" id="IPR039422">
    <property type="entry name" value="MarR/SlyA-like"/>
</dbReference>
<dbReference type="PANTHER" id="PTHR33164:SF43">
    <property type="entry name" value="HTH-TYPE TRANSCRIPTIONAL REPRESSOR YETL"/>
    <property type="match status" value="1"/>
</dbReference>
<name>A0A8J3E5B3_9PROT</name>
<dbReference type="InterPro" id="IPR023187">
    <property type="entry name" value="Tscrpt_reg_MarR-type_CS"/>
</dbReference>
<reference evidence="5" key="2">
    <citation type="submission" date="2020-09" db="EMBL/GenBank/DDBJ databases">
        <authorList>
            <person name="Sun Q."/>
            <person name="Zhou Y."/>
        </authorList>
    </citation>
    <scope>NUCLEOTIDE SEQUENCE</scope>
    <source>
        <strain evidence="5">CGMCC 1.15725</strain>
    </source>
</reference>
<dbReference type="AlphaFoldDB" id="A0A8J3E5B3"/>
<sequence length="138" mass="15479">MAKPRTIGDEDYQTLAAFRYALRRFLAFSERAAKAQGLTAQQHQALLAMKGYGQDRPLAIGDLAEYLMLRHNSAVELVDRLVQAELVERLHAEGDRRRVTLALTPKAEAILQDLSTAHLEELRDSRTLLAQLLERLGG</sequence>
<dbReference type="SUPFAM" id="SSF46785">
    <property type="entry name" value="Winged helix' DNA-binding domain"/>
    <property type="match status" value="1"/>
</dbReference>
<dbReference type="InterPro" id="IPR036388">
    <property type="entry name" value="WH-like_DNA-bd_sf"/>
</dbReference>
<proteinExistence type="predicted"/>
<evidence type="ECO:0000313" key="6">
    <source>
        <dbReference type="Proteomes" id="UP000646365"/>
    </source>
</evidence>
<dbReference type="EMBL" id="BMJQ01000011">
    <property type="protein sequence ID" value="GGF30901.1"/>
    <property type="molecule type" value="Genomic_DNA"/>
</dbReference>
<keyword evidence="3" id="KW-0804">Transcription</keyword>
<dbReference type="GO" id="GO:0006950">
    <property type="term" value="P:response to stress"/>
    <property type="evidence" value="ECO:0007669"/>
    <property type="project" value="TreeGrafter"/>
</dbReference>
<dbReference type="GO" id="GO:0003700">
    <property type="term" value="F:DNA-binding transcription factor activity"/>
    <property type="evidence" value="ECO:0007669"/>
    <property type="project" value="InterPro"/>
</dbReference>
<evidence type="ECO:0000259" key="4">
    <source>
        <dbReference type="PROSITE" id="PS50995"/>
    </source>
</evidence>
<keyword evidence="2" id="KW-0238">DNA-binding</keyword>
<accession>A0A8J3E5B3</accession>
<evidence type="ECO:0000256" key="3">
    <source>
        <dbReference type="ARBA" id="ARBA00023163"/>
    </source>
</evidence>